<feature type="domain" description="BT-3987-like N-terminal" evidence="2">
    <location>
        <begin position="66"/>
        <end position="162"/>
    </location>
</feature>
<dbReference type="STRING" id="414048.SAMN04489864_101127"/>
<gene>
    <name evidence="3" type="ORF">SAMN04489864_101127</name>
</gene>
<dbReference type="Proteomes" id="UP000199666">
    <property type="component" value="Unassembled WGS sequence"/>
</dbReference>
<dbReference type="OrthoDB" id="740324at2"/>
<dbReference type="Pfam" id="PF08522">
    <property type="entry name" value="BT_3987-like_N"/>
    <property type="match status" value="1"/>
</dbReference>
<dbReference type="InterPro" id="IPR013728">
    <property type="entry name" value="BT_3987-like_N"/>
</dbReference>
<sequence>MKKIINRTLALVFATVALSSCLKDDSMVLDPDKAGANVIDFVNPTDIAVHGSTTPLYVYSFPIVAAPTPIELSVSYSGAEDAAPKDITVNIGLAAKAVVDQYNTEQNKSFEVMPTSYYTLSATSVVIPKGKKTASFTVSFNTSAIDLAKSYVLPLKLTSADAVVSSNFGTALFQVGVKNKYDGLYTITATAPMVDVTASTLTGYYPLNKMSLITTGANSVAMYDGQYATSNYAHPIKSGTATSSYGQFSPIFTMNPTTGAVVSVENYFGQPSANGRSAALNPAGVNKFTVNADGSKTLEVSYYLLQPGTSIRTSFHEKWTYTGARP</sequence>
<organism evidence="3 4">
    <name type="scientific">Pedobacter insulae</name>
    <dbReference type="NCBI Taxonomy" id="414048"/>
    <lineage>
        <taxon>Bacteria</taxon>
        <taxon>Pseudomonadati</taxon>
        <taxon>Bacteroidota</taxon>
        <taxon>Sphingobacteriia</taxon>
        <taxon>Sphingobacteriales</taxon>
        <taxon>Sphingobacteriaceae</taxon>
        <taxon>Pedobacter</taxon>
    </lineage>
</organism>
<dbReference type="Gene3D" id="2.60.40.1740">
    <property type="entry name" value="hypothetical protein (bacova_03559)"/>
    <property type="match status" value="1"/>
</dbReference>
<evidence type="ECO:0000256" key="1">
    <source>
        <dbReference type="SAM" id="SignalP"/>
    </source>
</evidence>
<evidence type="ECO:0000259" key="2">
    <source>
        <dbReference type="Pfam" id="PF08522"/>
    </source>
</evidence>
<accession>A0A1I2SZD9</accession>
<evidence type="ECO:0000313" key="4">
    <source>
        <dbReference type="Proteomes" id="UP000199666"/>
    </source>
</evidence>
<feature type="chain" id="PRO_5011452956" description="BT-3987-like N-terminal domain-containing protein" evidence="1">
    <location>
        <begin position="20"/>
        <end position="326"/>
    </location>
</feature>
<keyword evidence="1" id="KW-0732">Signal</keyword>
<dbReference type="PROSITE" id="PS51257">
    <property type="entry name" value="PROKAR_LIPOPROTEIN"/>
    <property type="match status" value="1"/>
</dbReference>
<keyword evidence="4" id="KW-1185">Reference proteome</keyword>
<dbReference type="EMBL" id="FOPP01000001">
    <property type="protein sequence ID" value="SFG57930.1"/>
    <property type="molecule type" value="Genomic_DNA"/>
</dbReference>
<name>A0A1I2SZD9_9SPHI</name>
<evidence type="ECO:0000313" key="3">
    <source>
        <dbReference type="EMBL" id="SFG57930.1"/>
    </source>
</evidence>
<dbReference type="RefSeq" id="WP_090991623.1">
    <property type="nucleotide sequence ID" value="NZ_FOPP01000001.1"/>
</dbReference>
<proteinExistence type="predicted"/>
<feature type="signal peptide" evidence="1">
    <location>
        <begin position="1"/>
        <end position="19"/>
    </location>
</feature>
<reference evidence="3 4" key="1">
    <citation type="submission" date="2016-10" db="EMBL/GenBank/DDBJ databases">
        <authorList>
            <person name="de Groot N.N."/>
        </authorList>
    </citation>
    <scope>NUCLEOTIDE SEQUENCE [LARGE SCALE GENOMIC DNA]</scope>
    <source>
        <strain evidence="3 4">DSM 18684</strain>
    </source>
</reference>
<dbReference type="AlphaFoldDB" id="A0A1I2SZD9"/>
<protein>
    <recommendedName>
        <fullName evidence="2">BT-3987-like N-terminal domain-containing protein</fullName>
    </recommendedName>
</protein>